<feature type="transmembrane region" description="Helical" evidence="1">
    <location>
        <begin position="112"/>
        <end position="134"/>
    </location>
</feature>
<accession>A0A4R4ZI59</accession>
<keyword evidence="1" id="KW-1133">Transmembrane helix</keyword>
<reference evidence="2 3" key="1">
    <citation type="submission" date="2019-03" db="EMBL/GenBank/DDBJ databases">
        <title>Draft genome sequences of novel Actinobacteria.</title>
        <authorList>
            <person name="Sahin N."/>
            <person name="Ay H."/>
            <person name="Saygin H."/>
        </authorList>
    </citation>
    <scope>NUCLEOTIDE SEQUENCE [LARGE SCALE GENOMIC DNA]</scope>
    <source>
        <strain evidence="2 3">JCM 13523</strain>
    </source>
</reference>
<name>A0A4R4ZI59_9ACTN</name>
<proteinExistence type="predicted"/>
<feature type="transmembrane region" description="Helical" evidence="1">
    <location>
        <begin position="12"/>
        <end position="34"/>
    </location>
</feature>
<evidence type="ECO:0000313" key="2">
    <source>
        <dbReference type="EMBL" id="TDD58273.1"/>
    </source>
</evidence>
<sequence>MIRRRTHQPRQWKFSWNGVLCLVAAVVFGVIGYVQVEDLYWLRHRGEVVTGTVVDRAGGRSPWIEVRYVTRAGETVTERTSNGDAELGRSIEVIYDREDPERMQANDWGLGYWFPALFFGAATAGFAIGAFVQLRPRRD</sequence>
<protein>
    <recommendedName>
        <fullName evidence="4">DUF3592 domain-containing protein</fullName>
    </recommendedName>
</protein>
<dbReference type="EMBL" id="SMKX01000055">
    <property type="protein sequence ID" value="TDD58273.1"/>
    <property type="molecule type" value="Genomic_DNA"/>
</dbReference>
<evidence type="ECO:0000256" key="1">
    <source>
        <dbReference type="SAM" id="Phobius"/>
    </source>
</evidence>
<dbReference type="Proteomes" id="UP000295124">
    <property type="component" value="Unassembled WGS sequence"/>
</dbReference>
<gene>
    <name evidence="2" type="ORF">E1263_19860</name>
</gene>
<keyword evidence="1" id="KW-0472">Membrane</keyword>
<dbReference type="AlphaFoldDB" id="A0A4R4ZI59"/>
<organism evidence="2 3">
    <name type="scientific">Kribbella antibiotica</name>
    <dbReference type="NCBI Taxonomy" id="190195"/>
    <lineage>
        <taxon>Bacteria</taxon>
        <taxon>Bacillati</taxon>
        <taxon>Actinomycetota</taxon>
        <taxon>Actinomycetes</taxon>
        <taxon>Propionibacteriales</taxon>
        <taxon>Kribbellaceae</taxon>
        <taxon>Kribbella</taxon>
    </lineage>
</organism>
<comment type="caution">
    <text evidence="2">The sequence shown here is derived from an EMBL/GenBank/DDBJ whole genome shotgun (WGS) entry which is preliminary data.</text>
</comment>
<dbReference type="OrthoDB" id="3830998at2"/>
<evidence type="ECO:0000313" key="3">
    <source>
        <dbReference type="Proteomes" id="UP000295124"/>
    </source>
</evidence>
<keyword evidence="3" id="KW-1185">Reference proteome</keyword>
<keyword evidence="1" id="KW-0812">Transmembrane</keyword>
<dbReference type="RefSeq" id="WP_132169474.1">
    <property type="nucleotide sequence ID" value="NZ_SMKX01000055.1"/>
</dbReference>
<evidence type="ECO:0008006" key="4">
    <source>
        <dbReference type="Google" id="ProtNLM"/>
    </source>
</evidence>